<organism evidence="3 4">
    <name type="scientific">Slackia piriformis YIT 12062</name>
    <dbReference type="NCBI Taxonomy" id="742818"/>
    <lineage>
        <taxon>Bacteria</taxon>
        <taxon>Bacillati</taxon>
        <taxon>Actinomycetota</taxon>
        <taxon>Coriobacteriia</taxon>
        <taxon>Eggerthellales</taxon>
        <taxon>Eggerthellaceae</taxon>
        <taxon>Slackia</taxon>
    </lineage>
</organism>
<dbReference type="PROSITE" id="PS51733">
    <property type="entry name" value="BPL_LPL_CATALYTIC"/>
    <property type="match status" value="1"/>
</dbReference>
<dbReference type="InterPro" id="IPR004143">
    <property type="entry name" value="BPL_LPL_catalytic"/>
</dbReference>
<evidence type="ECO:0000313" key="4">
    <source>
        <dbReference type="Proteomes" id="UP000006069"/>
    </source>
</evidence>
<dbReference type="Pfam" id="PF03099">
    <property type="entry name" value="BPL_LplA_LipB"/>
    <property type="match status" value="1"/>
</dbReference>
<dbReference type="eggNOG" id="COG0340">
    <property type="taxonomic scope" value="Bacteria"/>
</dbReference>
<sequence length="184" mass="20285">MQFSITTKDITESTNDDAWELARQGAPTGTVVAARKQRAGRGQWGRVWMSPEGGLYFSLIMRPNTPERQWPAYSRLFAEAVASVLREECGVSDKEIRVKAPNDVICDQGKLCGISLESRSGVIVVGVGVNVFHSDRPILTDGRNEPAYVCDVAEDYIAPSYRAIDELLQRILNAFAVVVEAPLK</sequence>
<gene>
    <name evidence="3" type="ORF">HMPREF9451_01511</name>
</gene>
<dbReference type="InParanoid" id="K0Z9E6"/>
<dbReference type="PANTHER" id="PTHR12835">
    <property type="entry name" value="BIOTIN PROTEIN LIGASE"/>
    <property type="match status" value="1"/>
</dbReference>
<dbReference type="PANTHER" id="PTHR12835:SF5">
    <property type="entry name" value="BIOTIN--PROTEIN LIGASE"/>
    <property type="match status" value="1"/>
</dbReference>
<dbReference type="Proteomes" id="UP000006069">
    <property type="component" value="Unassembled WGS sequence"/>
</dbReference>
<dbReference type="InterPro" id="IPR045864">
    <property type="entry name" value="aa-tRNA-synth_II/BPL/LPL"/>
</dbReference>
<dbReference type="InterPro" id="IPR004408">
    <property type="entry name" value="Biotin_CoA_COase_ligase"/>
</dbReference>
<dbReference type="NCBIfam" id="TIGR00121">
    <property type="entry name" value="birA_ligase"/>
    <property type="match status" value="1"/>
</dbReference>
<keyword evidence="1 3" id="KW-0436">Ligase</keyword>
<dbReference type="GO" id="GO:0004077">
    <property type="term" value="F:biotin--[biotin carboxyl-carrier protein] ligase activity"/>
    <property type="evidence" value="ECO:0007669"/>
    <property type="project" value="InterPro"/>
</dbReference>
<dbReference type="OrthoDB" id="9807064at2"/>
<accession>K0Z9E6</accession>
<proteinExistence type="predicted"/>
<dbReference type="HOGENOM" id="CLU_051096_3_0_11"/>
<keyword evidence="4" id="KW-1185">Reference proteome</keyword>
<comment type="caution">
    <text evidence="3">The sequence shown here is derived from an EMBL/GenBank/DDBJ whole genome shotgun (WGS) entry which is preliminary data.</text>
</comment>
<dbReference type="Gene3D" id="3.30.930.10">
    <property type="entry name" value="Bira Bifunctional Protein, Domain 2"/>
    <property type="match status" value="1"/>
</dbReference>
<name>K0Z9E6_9ACTN</name>
<evidence type="ECO:0000259" key="2">
    <source>
        <dbReference type="PROSITE" id="PS51733"/>
    </source>
</evidence>
<dbReference type="AlphaFoldDB" id="K0Z9E6"/>
<evidence type="ECO:0000313" key="3">
    <source>
        <dbReference type="EMBL" id="EJZ83985.1"/>
    </source>
</evidence>
<dbReference type="FunCoup" id="K0Z9E6">
    <property type="interactions" value="72"/>
</dbReference>
<dbReference type="GO" id="GO:0005737">
    <property type="term" value="C:cytoplasm"/>
    <property type="evidence" value="ECO:0007669"/>
    <property type="project" value="TreeGrafter"/>
</dbReference>
<protein>
    <submittedName>
        <fullName evidence="3">Biotin-[acetyl-CoA-carboxylase] ligase</fullName>
    </submittedName>
</protein>
<reference evidence="3 4" key="1">
    <citation type="submission" date="2012-08" db="EMBL/GenBank/DDBJ databases">
        <title>The Genome Sequence of Slackia piriformis YIT 12062.</title>
        <authorList>
            <consortium name="The Broad Institute Genome Sequencing Platform"/>
            <person name="Earl A."/>
            <person name="Ward D."/>
            <person name="Feldgarden M."/>
            <person name="Gevers D."/>
            <person name="Morotomi M."/>
            <person name="Walker B."/>
            <person name="Young S.K."/>
            <person name="Zeng Q."/>
            <person name="Gargeya S."/>
            <person name="Fitzgerald M."/>
            <person name="Haas B."/>
            <person name="Abouelleil A."/>
            <person name="Alvarado L."/>
            <person name="Arachchi H.M."/>
            <person name="Berlin A.M."/>
            <person name="Chapman S.B."/>
            <person name="Goldberg J."/>
            <person name="Griggs A."/>
            <person name="Gujja S."/>
            <person name="Hansen M."/>
            <person name="Howarth C."/>
            <person name="Imamovic A."/>
            <person name="Larimer J."/>
            <person name="McCowen C."/>
            <person name="Montmayeur A."/>
            <person name="Murphy C."/>
            <person name="Neiman D."/>
            <person name="Pearson M."/>
            <person name="Priest M."/>
            <person name="Roberts A."/>
            <person name="Saif S."/>
            <person name="Shea T."/>
            <person name="Sisk P."/>
            <person name="Sykes S."/>
            <person name="Wortman J."/>
            <person name="Nusbaum C."/>
            <person name="Birren B."/>
        </authorList>
    </citation>
    <scope>NUCLEOTIDE SEQUENCE [LARGE SCALE GENOMIC DNA]</scope>
    <source>
        <strain evidence="3 4">YIT 12062</strain>
    </source>
</reference>
<dbReference type="CDD" id="cd16442">
    <property type="entry name" value="BPL"/>
    <property type="match status" value="1"/>
</dbReference>
<dbReference type="PATRIC" id="fig|742818.3.peg.1595"/>
<dbReference type="EMBL" id="ADMD01000007">
    <property type="protein sequence ID" value="EJZ83985.1"/>
    <property type="molecule type" value="Genomic_DNA"/>
</dbReference>
<evidence type="ECO:0000256" key="1">
    <source>
        <dbReference type="ARBA" id="ARBA00022598"/>
    </source>
</evidence>
<dbReference type="RefSeq" id="WP_009139704.1">
    <property type="nucleotide sequence ID" value="NZ_JH815198.1"/>
</dbReference>
<dbReference type="SUPFAM" id="SSF55681">
    <property type="entry name" value="Class II aaRS and biotin synthetases"/>
    <property type="match status" value="1"/>
</dbReference>
<feature type="domain" description="BPL/LPL catalytic" evidence="2">
    <location>
        <begin position="1"/>
        <end position="180"/>
    </location>
</feature>